<reference evidence="2" key="1">
    <citation type="submission" date="2023-07" db="EMBL/GenBank/DDBJ databases">
        <authorList>
            <person name="Kim M.K."/>
        </authorList>
    </citation>
    <scope>NUCLEOTIDE SEQUENCE</scope>
    <source>
        <strain evidence="2">M29</strain>
    </source>
</reference>
<dbReference type="InterPro" id="IPR014756">
    <property type="entry name" value="Ig_E-set"/>
</dbReference>
<keyword evidence="1" id="KW-0732">Signal</keyword>
<dbReference type="SUPFAM" id="SSF81296">
    <property type="entry name" value="E set domains"/>
    <property type="match status" value="1"/>
</dbReference>
<evidence type="ECO:0000313" key="3">
    <source>
        <dbReference type="Proteomes" id="UP001167796"/>
    </source>
</evidence>
<evidence type="ECO:0000313" key="2">
    <source>
        <dbReference type="EMBL" id="MDO7846274.1"/>
    </source>
</evidence>
<dbReference type="InterPro" id="IPR013783">
    <property type="entry name" value="Ig-like_fold"/>
</dbReference>
<dbReference type="SUPFAM" id="SSF101898">
    <property type="entry name" value="NHL repeat"/>
    <property type="match status" value="1"/>
</dbReference>
<evidence type="ECO:0000256" key="1">
    <source>
        <dbReference type="SAM" id="SignalP"/>
    </source>
</evidence>
<dbReference type="RefSeq" id="WP_305010963.1">
    <property type="nucleotide sequence ID" value="NZ_JAUQSX010000003.1"/>
</dbReference>
<feature type="chain" id="PRO_5045134013" evidence="1">
    <location>
        <begin position="32"/>
        <end position="649"/>
    </location>
</feature>
<dbReference type="PANTHER" id="PTHR35580">
    <property type="entry name" value="CELL SURFACE GLYCOPROTEIN (S-LAYER PROTEIN)-LIKE PROTEIN"/>
    <property type="match status" value="1"/>
</dbReference>
<dbReference type="Gene3D" id="2.60.40.10">
    <property type="entry name" value="Immunoglobulins"/>
    <property type="match status" value="1"/>
</dbReference>
<organism evidence="2 3">
    <name type="scientific">Hymenobacter mellowenesis</name>
    <dbReference type="NCBI Taxonomy" id="3063995"/>
    <lineage>
        <taxon>Bacteria</taxon>
        <taxon>Pseudomonadati</taxon>
        <taxon>Bacteroidota</taxon>
        <taxon>Cytophagia</taxon>
        <taxon>Cytophagales</taxon>
        <taxon>Hymenobacteraceae</taxon>
        <taxon>Hymenobacter</taxon>
    </lineage>
</organism>
<proteinExistence type="predicted"/>
<feature type="signal peptide" evidence="1">
    <location>
        <begin position="1"/>
        <end position="31"/>
    </location>
</feature>
<protein>
    <submittedName>
        <fullName evidence="2">IPT/TIG domain-containing protein</fullName>
    </submittedName>
</protein>
<dbReference type="PANTHER" id="PTHR35580:SF1">
    <property type="entry name" value="PHYTASE-LIKE DOMAIN-CONTAINING PROTEIN"/>
    <property type="match status" value="1"/>
</dbReference>
<accession>A0ABT9AA64</accession>
<sequence>MRSPLHSFAPALARLLFVLLLAGLGSTPAKAQAPPYTWAAGVGTTTLGQAGTVDRHDCDVTAIATTAGGQTYVTGSFKRSVEFGATTLTSAGDQDIFLAKLDAAGQPLWAVRAGDRGDDAGFTVAVDPADNVYVAGYFRYSATFGAFTLTSSSVFCSYLAKYDPQGVCLWATALPQASNISTLAVDAADNLVLGGTLLGTTVQFGAVTVQGVPLVENAFVAKRSAQGAWLWAVRAGNRSGRLAQDVAGNVYCTGNFGGTNAFGALTLTANGLQDGYIGKLDPAGNWLWVRSAGGPGYDYAAGVGVDYDGNVLVAGGYGQPSATFGSITIPNRGNGNFDGYVVKLDPNGNYLWAQGIGSTDNDVTSDLVVDDDGSAYVVGFYQDYGIGATFGNIVMPNLGRRFGQFFVTKLSPTDAFNWVATSSSGTYSEFGQALTLDHRGGVYAAGYYTGPSIGFGSTTQVGNPGAHTGFLVKIGDSPLAIVVGLSPAQGAAGTPVTVRGARLSGTTAVYFNGVPATSFAVTSPTTLTAVAPPGVTTGPVSVQTASGAGPAGLVFQVGTATSTVSPGVSKLGFWPNPVPTGGRLQLEGYRSGTSSSLEATLYTLLGQKMAARAVSSTGEMAIGEVPSGSYILVVRTPEGLISRYPIQVQ</sequence>
<dbReference type="EMBL" id="JAUQSX010000003">
    <property type="protein sequence ID" value="MDO7846274.1"/>
    <property type="molecule type" value="Genomic_DNA"/>
</dbReference>
<comment type="caution">
    <text evidence="2">The sequence shown here is derived from an EMBL/GenBank/DDBJ whole genome shotgun (WGS) entry which is preliminary data.</text>
</comment>
<gene>
    <name evidence="2" type="ORF">Q5H92_07900</name>
</gene>
<dbReference type="InterPro" id="IPR052918">
    <property type="entry name" value="Motility_Chemotaxis_Reg"/>
</dbReference>
<dbReference type="Proteomes" id="UP001167796">
    <property type="component" value="Unassembled WGS sequence"/>
</dbReference>
<keyword evidence="3" id="KW-1185">Reference proteome</keyword>
<name>A0ABT9AA64_9BACT</name>